<proteinExistence type="predicted"/>
<reference key="2">
    <citation type="submission" date="2011-04" db="EMBL/GenBank/DDBJ databases">
        <title>Complete sequence of chromosome of Haliscomenobacter hydrossis DSM 1100.</title>
        <authorList>
            <consortium name="US DOE Joint Genome Institute (JGI-PGF)"/>
            <person name="Lucas S."/>
            <person name="Han J."/>
            <person name="Lapidus A."/>
            <person name="Bruce D."/>
            <person name="Goodwin L."/>
            <person name="Pitluck S."/>
            <person name="Peters L."/>
            <person name="Kyrpides N."/>
            <person name="Mavromatis K."/>
            <person name="Ivanova N."/>
            <person name="Ovchinnikova G."/>
            <person name="Pagani I."/>
            <person name="Daligault H."/>
            <person name="Detter J.C."/>
            <person name="Han C."/>
            <person name="Land M."/>
            <person name="Hauser L."/>
            <person name="Markowitz V."/>
            <person name="Cheng J.-F."/>
            <person name="Hugenholtz P."/>
            <person name="Woyke T."/>
            <person name="Wu D."/>
            <person name="Verbarg S."/>
            <person name="Frueling A."/>
            <person name="Brambilla E."/>
            <person name="Klenk H.-P."/>
            <person name="Eisen J.A."/>
        </authorList>
    </citation>
    <scope>NUCLEOTIDE SEQUENCE</scope>
    <source>
        <strain>DSM 1100</strain>
    </source>
</reference>
<evidence type="ECO:0000313" key="3">
    <source>
        <dbReference type="Proteomes" id="UP000008461"/>
    </source>
</evidence>
<name>F4KV46_HALH1</name>
<dbReference type="EMBL" id="CP002691">
    <property type="protein sequence ID" value="AEE49212.1"/>
    <property type="molecule type" value="Genomic_DNA"/>
</dbReference>
<evidence type="ECO:0000256" key="1">
    <source>
        <dbReference type="SAM" id="Phobius"/>
    </source>
</evidence>
<keyword evidence="1" id="KW-1133">Transmembrane helix</keyword>
<keyword evidence="1" id="KW-0812">Transmembrane</keyword>
<accession>F4KV46</accession>
<keyword evidence="3" id="KW-1185">Reference proteome</keyword>
<dbReference type="AlphaFoldDB" id="F4KV46"/>
<protein>
    <submittedName>
        <fullName evidence="2">Uncharacterized protein</fullName>
    </submittedName>
</protein>
<dbReference type="KEGG" id="hhy:Halhy_1317"/>
<gene>
    <name evidence="2" type="ordered locus">Halhy_1317</name>
</gene>
<sequence length="98" mass="11590">MTLLLTLVLALFAAMLFLNVYFRVKVFKVYKILVQNRVEFGASHIFNKQKMEEEIISRYPHMREHILAFVNHMQYSIRMATVLTALITLFGAILMYFK</sequence>
<dbReference type="HOGENOM" id="CLU_2332045_0_0_10"/>
<evidence type="ECO:0000313" key="2">
    <source>
        <dbReference type="EMBL" id="AEE49212.1"/>
    </source>
</evidence>
<dbReference type="STRING" id="760192.Halhy_1317"/>
<feature type="transmembrane region" description="Helical" evidence="1">
    <location>
        <begin position="75"/>
        <end position="97"/>
    </location>
</feature>
<dbReference type="Proteomes" id="UP000008461">
    <property type="component" value="Chromosome"/>
</dbReference>
<organism evidence="2 3">
    <name type="scientific">Haliscomenobacter hydrossis (strain ATCC 27775 / DSM 1100 / LMG 10767 / O)</name>
    <dbReference type="NCBI Taxonomy" id="760192"/>
    <lineage>
        <taxon>Bacteria</taxon>
        <taxon>Pseudomonadati</taxon>
        <taxon>Bacteroidota</taxon>
        <taxon>Saprospiria</taxon>
        <taxon>Saprospirales</taxon>
        <taxon>Haliscomenobacteraceae</taxon>
        <taxon>Haliscomenobacter</taxon>
    </lineage>
</organism>
<reference evidence="2 3" key="1">
    <citation type="journal article" date="2011" name="Stand. Genomic Sci.">
        <title>Complete genome sequence of Haliscomenobacter hydrossis type strain (O).</title>
        <authorList>
            <consortium name="US DOE Joint Genome Institute (JGI-PGF)"/>
            <person name="Daligault H."/>
            <person name="Lapidus A."/>
            <person name="Zeytun A."/>
            <person name="Nolan M."/>
            <person name="Lucas S."/>
            <person name="Del Rio T.G."/>
            <person name="Tice H."/>
            <person name="Cheng J.F."/>
            <person name="Tapia R."/>
            <person name="Han C."/>
            <person name="Goodwin L."/>
            <person name="Pitluck S."/>
            <person name="Liolios K."/>
            <person name="Pagani I."/>
            <person name="Ivanova N."/>
            <person name="Huntemann M."/>
            <person name="Mavromatis K."/>
            <person name="Mikhailova N."/>
            <person name="Pati A."/>
            <person name="Chen A."/>
            <person name="Palaniappan K."/>
            <person name="Land M."/>
            <person name="Hauser L."/>
            <person name="Brambilla E.M."/>
            <person name="Rohde M."/>
            <person name="Verbarg S."/>
            <person name="Goker M."/>
            <person name="Bristow J."/>
            <person name="Eisen J.A."/>
            <person name="Markowitz V."/>
            <person name="Hugenholtz P."/>
            <person name="Kyrpides N.C."/>
            <person name="Klenk H.P."/>
            <person name="Woyke T."/>
        </authorList>
    </citation>
    <scope>NUCLEOTIDE SEQUENCE [LARGE SCALE GENOMIC DNA]</scope>
    <source>
        <strain evidence="3">ATCC 27775 / DSM 1100 / LMG 10767 / O</strain>
    </source>
</reference>
<keyword evidence="1" id="KW-0472">Membrane</keyword>